<reference evidence="2" key="2">
    <citation type="submission" date="2025-08" db="UniProtKB">
        <authorList>
            <consortium name="Ensembl"/>
        </authorList>
    </citation>
    <scope>IDENTIFICATION</scope>
</reference>
<name>G1PZB3_MYOLU</name>
<accession>G1PZB3</accession>
<protein>
    <submittedName>
        <fullName evidence="2">Uncharacterized protein</fullName>
    </submittedName>
</protein>
<dbReference type="EMBL" id="AAPE02036249">
    <property type="status" value="NOT_ANNOTATED_CDS"/>
    <property type="molecule type" value="Genomic_DNA"/>
</dbReference>
<keyword evidence="3" id="KW-1185">Reference proteome</keyword>
<reference evidence="2 3" key="1">
    <citation type="journal article" date="2011" name="Nature">
        <title>A high-resolution map of human evolutionary constraint using 29 mammals.</title>
        <authorList>
            <person name="Lindblad-Toh K."/>
            <person name="Garber M."/>
            <person name="Zuk O."/>
            <person name="Lin M.F."/>
            <person name="Parker B.J."/>
            <person name="Washietl S."/>
            <person name="Kheradpour P."/>
            <person name="Ernst J."/>
            <person name="Jordan G."/>
            <person name="Mauceli E."/>
            <person name="Ward L.D."/>
            <person name="Lowe C.B."/>
            <person name="Holloway A.K."/>
            <person name="Clamp M."/>
            <person name="Gnerre S."/>
            <person name="Alfoldi J."/>
            <person name="Beal K."/>
            <person name="Chang J."/>
            <person name="Clawson H."/>
            <person name="Cuff J."/>
            <person name="Di Palma F."/>
            <person name="Fitzgerald S."/>
            <person name="Flicek P."/>
            <person name="Guttman M."/>
            <person name="Hubisz M.J."/>
            <person name="Jaffe D.B."/>
            <person name="Jungreis I."/>
            <person name="Kent W.J."/>
            <person name="Kostka D."/>
            <person name="Lara M."/>
            <person name="Martins A.L."/>
            <person name="Massingham T."/>
            <person name="Moltke I."/>
            <person name="Raney B.J."/>
            <person name="Rasmussen M.D."/>
            <person name="Robinson J."/>
            <person name="Stark A."/>
            <person name="Vilella A.J."/>
            <person name="Wen J."/>
            <person name="Xie X."/>
            <person name="Zody M.C."/>
            <person name="Baldwin J."/>
            <person name="Bloom T."/>
            <person name="Chin C.W."/>
            <person name="Heiman D."/>
            <person name="Nicol R."/>
            <person name="Nusbaum C."/>
            <person name="Young S."/>
            <person name="Wilkinson J."/>
            <person name="Worley K.C."/>
            <person name="Kovar C.L."/>
            <person name="Muzny D.M."/>
            <person name="Gibbs R.A."/>
            <person name="Cree A."/>
            <person name="Dihn H.H."/>
            <person name="Fowler G."/>
            <person name="Jhangiani S."/>
            <person name="Joshi V."/>
            <person name="Lee S."/>
            <person name="Lewis L.R."/>
            <person name="Nazareth L.V."/>
            <person name="Okwuonu G."/>
            <person name="Santibanez J."/>
            <person name="Warren W.C."/>
            <person name="Mardis E.R."/>
            <person name="Weinstock G.M."/>
            <person name="Wilson R.K."/>
            <person name="Delehaunty K."/>
            <person name="Dooling D."/>
            <person name="Fronik C."/>
            <person name="Fulton L."/>
            <person name="Fulton B."/>
            <person name="Graves T."/>
            <person name="Minx P."/>
            <person name="Sodergren E."/>
            <person name="Birney E."/>
            <person name="Margulies E.H."/>
            <person name="Herrero J."/>
            <person name="Green E.D."/>
            <person name="Haussler D."/>
            <person name="Siepel A."/>
            <person name="Goldman N."/>
            <person name="Pollard K.S."/>
            <person name="Pedersen J.S."/>
            <person name="Lander E.S."/>
            <person name="Kellis M."/>
        </authorList>
    </citation>
    <scope>NUCLEOTIDE SEQUENCE [LARGE SCALE GENOMIC DNA]</scope>
</reference>
<dbReference type="Proteomes" id="UP000001074">
    <property type="component" value="Unassembled WGS sequence"/>
</dbReference>
<evidence type="ECO:0000313" key="3">
    <source>
        <dbReference type="Proteomes" id="UP000001074"/>
    </source>
</evidence>
<dbReference type="InParanoid" id="G1PZB3"/>
<evidence type="ECO:0000313" key="2">
    <source>
        <dbReference type="Ensembl" id="ENSMLUP00000016795.1"/>
    </source>
</evidence>
<reference evidence="2" key="3">
    <citation type="submission" date="2025-09" db="UniProtKB">
        <authorList>
            <consortium name="Ensembl"/>
        </authorList>
    </citation>
    <scope>IDENTIFICATION</scope>
</reference>
<organism evidence="2 3">
    <name type="scientific">Myotis lucifugus</name>
    <name type="common">Little brown bat</name>
    <dbReference type="NCBI Taxonomy" id="59463"/>
    <lineage>
        <taxon>Eukaryota</taxon>
        <taxon>Metazoa</taxon>
        <taxon>Chordata</taxon>
        <taxon>Craniata</taxon>
        <taxon>Vertebrata</taxon>
        <taxon>Euteleostomi</taxon>
        <taxon>Mammalia</taxon>
        <taxon>Eutheria</taxon>
        <taxon>Laurasiatheria</taxon>
        <taxon>Chiroptera</taxon>
        <taxon>Yangochiroptera</taxon>
        <taxon>Vespertilionidae</taxon>
        <taxon>Myotis</taxon>
    </lineage>
</organism>
<evidence type="ECO:0000256" key="1">
    <source>
        <dbReference type="SAM" id="MobiDB-lite"/>
    </source>
</evidence>
<sequence>MNTQNKKQIQNLKKLFAQGTLLGMNAARTSLLCAQRESSASPERQSRPAYETLPRT</sequence>
<proteinExistence type="predicted"/>
<dbReference type="HOGENOM" id="CLU_3019637_0_0_1"/>
<feature type="region of interest" description="Disordered" evidence="1">
    <location>
        <begin position="34"/>
        <end position="56"/>
    </location>
</feature>
<dbReference type="AlphaFoldDB" id="G1PZB3"/>
<dbReference type="Ensembl" id="ENSMLUT00000029069.1">
    <property type="protein sequence ID" value="ENSMLUP00000016795.1"/>
    <property type="gene ID" value="ENSMLUG00000030494.1"/>
</dbReference>